<comment type="cofactor">
    <cofactor evidence="1">
        <name>a divalent metal cation</name>
        <dbReference type="ChEBI" id="CHEBI:60240"/>
    </cofactor>
</comment>
<reference evidence="8" key="1">
    <citation type="journal article" date="2021" name="PeerJ">
        <title>Extensive microbial diversity within the chicken gut microbiome revealed by metagenomics and culture.</title>
        <authorList>
            <person name="Gilroy R."/>
            <person name="Ravi A."/>
            <person name="Getino M."/>
            <person name="Pursley I."/>
            <person name="Horton D.L."/>
            <person name="Alikhan N.F."/>
            <person name="Baker D."/>
            <person name="Gharbi K."/>
            <person name="Hall N."/>
            <person name="Watson M."/>
            <person name="Adriaenssens E.M."/>
            <person name="Foster-Nyarko E."/>
            <person name="Jarju S."/>
            <person name="Secka A."/>
            <person name="Antonio M."/>
            <person name="Oren A."/>
            <person name="Chaudhuri R.R."/>
            <person name="La Ragione R."/>
            <person name="Hildebrand F."/>
            <person name="Pallen M.J."/>
        </authorList>
    </citation>
    <scope>NUCLEOTIDE SEQUENCE</scope>
    <source>
        <strain evidence="8">5032</strain>
    </source>
</reference>
<keyword evidence="3" id="KW-0255">Endonuclease</keyword>
<evidence type="ECO:0000256" key="4">
    <source>
        <dbReference type="ARBA" id="ARBA00022801"/>
    </source>
</evidence>
<evidence type="ECO:0000256" key="2">
    <source>
        <dbReference type="ARBA" id="ARBA00022722"/>
    </source>
</evidence>
<feature type="domain" description="Endoribonuclease YicC-like C-terminal" evidence="7">
    <location>
        <begin position="173"/>
        <end position="293"/>
    </location>
</feature>
<keyword evidence="4" id="KW-0378">Hydrolase</keyword>
<gene>
    <name evidence="8" type="ORF">H9784_09185</name>
</gene>
<dbReference type="EMBL" id="DWZD01000047">
    <property type="protein sequence ID" value="HJA79719.1"/>
    <property type="molecule type" value="Genomic_DNA"/>
</dbReference>
<keyword evidence="2" id="KW-0540">Nuclease</keyword>
<dbReference type="PANTHER" id="PTHR30636:SF3">
    <property type="entry name" value="UPF0701 PROTEIN YICC"/>
    <property type="match status" value="1"/>
</dbReference>
<evidence type="ECO:0000259" key="6">
    <source>
        <dbReference type="Pfam" id="PF03755"/>
    </source>
</evidence>
<dbReference type="PANTHER" id="PTHR30636">
    <property type="entry name" value="UPF0701 PROTEIN YICC"/>
    <property type="match status" value="1"/>
</dbReference>
<comment type="caution">
    <text evidence="8">The sequence shown here is derived from an EMBL/GenBank/DDBJ whole genome shotgun (WGS) entry which is preliminary data.</text>
</comment>
<dbReference type="NCBIfam" id="TIGR00255">
    <property type="entry name" value="YicC/YloC family endoribonuclease"/>
    <property type="match status" value="1"/>
</dbReference>
<dbReference type="InterPro" id="IPR013527">
    <property type="entry name" value="YicC-like_N"/>
</dbReference>
<dbReference type="InterPro" id="IPR005229">
    <property type="entry name" value="YicC/YloC-like"/>
</dbReference>
<evidence type="ECO:0000313" key="9">
    <source>
        <dbReference type="Proteomes" id="UP000823821"/>
    </source>
</evidence>
<dbReference type="InterPro" id="IPR013551">
    <property type="entry name" value="YicC-like_C"/>
</dbReference>
<dbReference type="Pfam" id="PF03755">
    <property type="entry name" value="YicC-like_N"/>
    <property type="match status" value="1"/>
</dbReference>
<evidence type="ECO:0000256" key="5">
    <source>
        <dbReference type="ARBA" id="ARBA00035648"/>
    </source>
</evidence>
<evidence type="ECO:0000313" key="8">
    <source>
        <dbReference type="EMBL" id="HJA79719.1"/>
    </source>
</evidence>
<organism evidence="8 9">
    <name type="scientific">Candidatus Desulfovibrio intestinavium</name>
    <dbReference type="NCBI Taxonomy" id="2838534"/>
    <lineage>
        <taxon>Bacteria</taxon>
        <taxon>Pseudomonadati</taxon>
        <taxon>Thermodesulfobacteriota</taxon>
        <taxon>Desulfovibrionia</taxon>
        <taxon>Desulfovibrionales</taxon>
        <taxon>Desulfovibrionaceae</taxon>
        <taxon>Desulfovibrio</taxon>
    </lineage>
</organism>
<reference evidence="8" key="2">
    <citation type="submission" date="2021-04" db="EMBL/GenBank/DDBJ databases">
        <authorList>
            <person name="Gilroy R."/>
        </authorList>
    </citation>
    <scope>NUCLEOTIDE SEQUENCE</scope>
    <source>
        <strain evidence="8">5032</strain>
    </source>
</reference>
<evidence type="ECO:0000256" key="3">
    <source>
        <dbReference type="ARBA" id="ARBA00022759"/>
    </source>
</evidence>
<name>A0A9D2HPT0_9BACT</name>
<dbReference type="Pfam" id="PF08340">
    <property type="entry name" value="YicC-like_C"/>
    <property type="match status" value="1"/>
</dbReference>
<feature type="domain" description="Endoribonuclease YicC-like N-terminal" evidence="6">
    <location>
        <begin position="2"/>
        <end position="155"/>
    </location>
</feature>
<evidence type="ECO:0000259" key="7">
    <source>
        <dbReference type="Pfam" id="PF08340"/>
    </source>
</evidence>
<sequence>MVRSMTGFGRCLVENGGVTQQWEIKSVNGRHLDLKWRLPACARSLEPRLEKVVRRHASRGRVDISLLLQFAPDCLPPLRFDAAAAASMLNSLRDLAASRGDAFSPDYNALLALPALWGDTGEDTGEELVALLESGLDLALQDWNEARGKEGHALAVDMQSRILRMEEWTGRIMERAPQIREERTAMMCDRLGEALAVHGLELEEGRFLQEVTILADRLDVSEELTRLQTHLERLHELLDDGRDAGRRLDFTLQECFREINTCGNKLPDVQLSRMVVDFKNELEKCREQVQNLE</sequence>
<dbReference type="AlphaFoldDB" id="A0A9D2HPT0"/>
<proteinExistence type="inferred from homology"/>
<comment type="similarity">
    <text evidence="5">Belongs to the YicC/YloC family.</text>
</comment>
<dbReference type="GO" id="GO:0016787">
    <property type="term" value="F:hydrolase activity"/>
    <property type="evidence" value="ECO:0007669"/>
    <property type="project" value="UniProtKB-KW"/>
</dbReference>
<accession>A0A9D2HPT0</accession>
<protein>
    <submittedName>
        <fullName evidence="8">YicC family protein</fullName>
    </submittedName>
</protein>
<evidence type="ECO:0000256" key="1">
    <source>
        <dbReference type="ARBA" id="ARBA00001968"/>
    </source>
</evidence>
<dbReference type="GO" id="GO:0004521">
    <property type="term" value="F:RNA endonuclease activity"/>
    <property type="evidence" value="ECO:0007669"/>
    <property type="project" value="InterPro"/>
</dbReference>
<dbReference type="Proteomes" id="UP000823821">
    <property type="component" value="Unassembled WGS sequence"/>
</dbReference>